<gene>
    <name evidence="2" type="ORF">MTR67_007586</name>
</gene>
<feature type="transmembrane region" description="Helical" evidence="1">
    <location>
        <begin position="120"/>
        <end position="144"/>
    </location>
</feature>
<name>A0AAF0Q5D2_SOLVR</name>
<evidence type="ECO:0000313" key="3">
    <source>
        <dbReference type="Proteomes" id="UP001234989"/>
    </source>
</evidence>
<protein>
    <submittedName>
        <fullName evidence="2">Uncharacterized protein</fullName>
    </submittedName>
</protein>
<dbReference type="EMBL" id="CP133613">
    <property type="protein sequence ID" value="WMV14201.1"/>
    <property type="molecule type" value="Genomic_DNA"/>
</dbReference>
<keyword evidence="1" id="KW-0472">Membrane</keyword>
<keyword evidence="1" id="KW-1133">Transmembrane helix</keyword>
<evidence type="ECO:0000313" key="2">
    <source>
        <dbReference type="EMBL" id="WMV14201.1"/>
    </source>
</evidence>
<keyword evidence="3" id="KW-1185">Reference proteome</keyword>
<evidence type="ECO:0000256" key="1">
    <source>
        <dbReference type="SAM" id="Phobius"/>
    </source>
</evidence>
<reference evidence="2" key="1">
    <citation type="submission" date="2023-08" db="EMBL/GenBank/DDBJ databases">
        <title>A de novo genome assembly of Solanum verrucosum Schlechtendal, a Mexican diploid species geographically isolated from the other diploid A-genome species in potato relatives.</title>
        <authorList>
            <person name="Hosaka K."/>
        </authorList>
    </citation>
    <scope>NUCLEOTIDE SEQUENCE</scope>
    <source>
        <tissue evidence="2">Young leaves</tissue>
    </source>
</reference>
<accession>A0AAF0Q5D2</accession>
<dbReference type="AlphaFoldDB" id="A0AAF0Q5D2"/>
<keyword evidence="1" id="KW-0812">Transmembrane</keyword>
<sequence>MLELQELAKLEEISWRQRSKFLWIKAGDKNIKFFHKIANAYRRYNKLRTQKFGELVEDQEEIKGKSSLFTTICTWSMRSGAQPTTQIVPAYLKRTLSATMPFLCGRESSLPYKRGPNLQFLADILGCVASVLFLLHTLAFLWVLKASSIAIWKGMEKMREEVVGYLAWKRQYLSLRSRLLWQIFLNLRGISWCMPSKIDETLFSWEMAGVGATNRERWRMIPASIWWTIWRERNERCFENRNNNLQEARTSDVPWHGQSEPSQLDVELPNLFCHFTVLPGHQPEKTCHLVRDLNFPDHLPRAGTSLRTCFAVASIGRFD</sequence>
<proteinExistence type="predicted"/>
<organism evidence="2 3">
    <name type="scientific">Solanum verrucosum</name>
    <dbReference type="NCBI Taxonomy" id="315347"/>
    <lineage>
        <taxon>Eukaryota</taxon>
        <taxon>Viridiplantae</taxon>
        <taxon>Streptophyta</taxon>
        <taxon>Embryophyta</taxon>
        <taxon>Tracheophyta</taxon>
        <taxon>Spermatophyta</taxon>
        <taxon>Magnoliopsida</taxon>
        <taxon>eudicotyledons</taxon>
        <taxon>Gunneridae</taxon>
        <taxon>Pentapetalae</taxon>
        <taxon>asterids</taxon>
        <taxon>lamiids</taxon>
        <taxon>Solanales</taxon>
        <taxon>Solanaceae</taxon>
        <taxon>Solanoideae</taxon>
        <taxon>Solaneae</taxon>
        <taxon>Solanum</taxon>
    </lineage>
</organism>
<dbReference type="Proteomes" id="UP001234989">
    <property type="component" value="Chromosome 2"/>
</dbReference>